<proteinExistence type="predicted"/>
<feature type="domain" description="Glycosyl transferase family 1" evidence="1">
    <location>
        <begin position="172"/>
        <end position="318"/>
    </location>
</feature>
<dbReference type="InterPro" id="IPR001296">
    <property type="entry name" value="Glyco_trans_1"/>
</dbReference>
<name>A0A7M1WFU0_VIBPH</name>
<sequence length="385" mass="43415">MKICFYSSDEKALSYEDICSQGASGTLSSMVFAAKGLSELGVNVTVLGNFKETRSINNLCYKCVSEIENIDTYSSCFDVFIFVGHCGSEISARLHSSKVYYWAHNWIEPRHYDPLLDDNIIDGIIFVSHFHKAQYNLKSMFLKKLSYRPRKNLYVIQNAIDLDLLGEFKRDRVHKEDYTPLQFAFVGYPSSNKGFDKVCDLIASINKYSEKKVKLNVFGAGDLYSSNDRVPGLFDGMSKIKNDVIIHGSLGREQLYQEVGNCDAVISGLNASETFCVSLLEAVYLSVPVISCDVGGQIEFLKHKNNAYLLRYGDVDSRNSALSIIKFVNNYQVSLGGNTPDTYSVFNISEKWYKLLVLNRNATSARKSLRAYISLCKLILLKRKC</sequence>
<organism evidence="2">
    <name type="scientific">Vibrio parahaemolyticus</name>
    <dbReference type="NCBI Taxonomy" id="670"/>
    <lineage>
        <taxon>Bacteria</taxon>
        <taxon>Pseudomonadati</taxon>
        <taxon>Pseudomonadota</taxon>
        <taxon>Gammaproteobacteria</taxon>
        <taxon>Vibrionales</taxon>
        <taxon>Vibrionaceae</taxon>
        <taxon>Vibrio</taxon>
    </lineage>
</organism>
<gene>
    <name evidence="2" type="ORF">VP318_00012</name>
</gene>
<evidence type="ECO:0000259" key="1">
    <source>
        <dbReference type="Pfam" id="PF00534"/>
    </source>
</evidence>
<dbReference type="GO" id="GO:0016757">
    <property type="term" value="F:glycosyltransferase activity"/>
    <property type="evidence" value="ECO:0007669"/>
    <property type="project" value="InterPro"/>
</dbReference>
<protein>
    <recommendedName>
        <fullName evidence="1">Glycosyl transferase family 1 domain-containing protein</fullName>
    </recommendedName>
</protein>
<reference evidence="2" key="1">
    <citation type="submission" date="2020-08" db="EMBL/GenBank/DDBJ databases">
        <title>Genetic structure, function and evolution of capsule biosynthesis loci in Vibrio parahaemolyticus.</title>
        <authorList>
            <person name="Li L."/>
            <person name="Bian S."/>
        </authorList>
    </citation>
    <scope>NUCLEOTIDE SEQUENCE</scope>
    <source>
        <strain evidence="2">VP318</strain>
    </source>
</reference>
<dbReference type="Pfam" id="PF00534">
    <property type="entry name" value="Glycos_transf_1"/>
    <property type="match status" value="1"/>
</dbReference>
<dbReference type="PANTHER" id="PTHR12526:SF627">
    <property type="entry name" value="D-RHAMNOSYLTRANSFERASE WBPZ"/>
    <property type="match status" value="1"/>
</dbReference>
<dbReference type="EMBL" id="MT898300">
    <property type="protein sequence ID" value="QOS25622.1"/>
    <property type="molecule type" value="Genomic_DNA"/>
</dbReference>
<dbReference type="GO" id="GO:1901135">
    <property type="term" value="P:carbohydrate derivative metabolic process"/>
    <property type="evidence" value="ECO:0007669"/>
    <property type="project" value="UniProtKB-ARBA"/>
</dbReference>
<accession>A0A7M1WFU0</accession>
<evidence type="ECO:0000313" key="2">
    <source>
        <dbReference type="EMBL" id="QOS25622.1"/>
    </source>
</evidence>
<dbReference type="AlphaFoldDB" id="A0A7M1WFU0"/>
<dbReference type="Gene3D" id="3.40.50.2000">
    <property type="entry name" value="Glycogen Phosphorylase B"/>
    <property type="match status" value="2"/>
</dbReference>
<dbReference type="PANTHER" id="PTHR12526">
    <property type="entry name" value="GLYCOSYLTRANSFERASE"/>
    <property type="match status" value="1"/>
</dbReference>
<dbReference type="SUPFAM" id="SSF53756">
    <property type="entry name" value="UDP-Glycosyltransferase/glycogen phosphorylase"/>
    <property type="match status" value="1"/>
</dbReference>